<dbReference type="PANTHER" id="PTHR45982">
    <property type="entry name" value="REGULATOR OF CHROMOSOME CONDENSATION"/>
    <property type="match status" value="1"/>
</dbReference>
<dbReference type="Gene3D" id="2.60.40.1080">
    <property type="match status" value="2"/>
</dbReference>
<dbReference type="PROSITE" id="PS51127">
    <property type="entry name" value="BIG1"/>
    <property type="match status" value="1"/>
</dbReference>
<dbReference type="Pfam" id="PF00415">
    <property type="entry name" value="RCC1"/>
    <property type="match status" value="1"/>
</dbReference>
<name>A0A382M8H3_9ZZZZ</name>
<evidence type="ECO:0000313" key="6">
    <source>
        <dbReference type="EMBL" id="SVC43997.1"/>
    </source>
</evidence>
<feature type="non-terminal residue" evidence="6">
    <location>
        <position position="1"/>
    </location>
</feature>
<reference evidence="6" key="1">
    <citation type="submission" date="2018-05" db="EMBL/GenBank/DDBJ databases">
        <authorList>
            <person name="Lanie J.A."/>
            <person name="Ng W.-L."/>
            <person name="Kazmierczak K.M."/>
            <person name="Andrzejewski T.M."/>
            <person name="Davidsen T.M."/>
            <person name="Wayne K.J."/>
            <person name="Tettelin H."/>
            <person name="Glass J.I."/>
            <person name="Rusch D."/>
            <person name="Podicherti R."/>
            <person name="Tsui H.-C.T."/>
            <person name="Winkler M.E."/>
        </authorList>
    </citation>
    <scope>NUCLEOTIDE SEQUENCE</scope>
</reference>
<dbReference type="InterPro" id="IPR051553">
    <property type="entry name" value="Ran_GTPase-activating"/>
</dbReference>
<dbReference type="GO" id="GO:0005085">
    <property type="term" value="F:guanyl-nucleotide exchange factor activity"/>
    <property type="evidence" value="ECO:0007669"/>
    <property type="project" value="TreeGrafter"/>
</dbReference>
<dbReference type="SMART" id="SM00635">
    <property type="entry name" value="BID_2"/>
    <property type="match status" value="3"/>
</dbReference>
<dbReference type="PROSITE" id="PS50012">
    <property type="entry name" value="RCC1_3"/>
    <property type="match status" value="2"/>
</dbReference>
<dbReference type="InterPro" id="IPR000408">
    <property type="entry name" value="Reg_chr_condens"/>
</dbReference>
<evidence type="ECO:0000256" key="1">
    <source>
        <dbReference type="ARBA" id="ARBA00017346"/>
    </source>
</evidence>
<feature type="domain" description="Big-1" evidence="5">
    <location>
        <begin position="25"/>
        <end position="121"/>
    </location>
</feature>
<dbReference type="InterPro" id="IPR009091">
    <property type="entry name" value="RCC1/BLIP-II"/>
</dbReference>
<accession>A0A382M8H3</accession>
<proteinExistence type="predicted"/>
<sequence>SVLLLVACGDGGTTPTTPATPVATSVTLTVTNLSFASLGQTQQLTATVQDQNGATMNGASVTWSTSATSVATVSASGLVTAVANGTATITATAGSANGTAAVTVTQAAANMVLSDTVVAFSALGDTSRVTATVQDQNSNDIGGTTATWATSDITIATVSSSGLITSVAEGTVLVSVTMGSLSAGIAVTVTQVPVSLDLAEKSLSFELLGTSVQLTAEASDGNGYSMSDTIISWATSNGSVAGVSGSGLVTTVGGGTAQIIATVGALEASASVSITVWSSVSSGYGHTCGVNSSGTGYCWGLNSSGQLGDAEGLKIDHSVPTEVSGGHSWQSISAGKIQTCGVTTDGVGYCWGNNQTGQLGTGDQTAALVPTVVKGNHSWRSIVAALGDF</sequence>
<dbReference type="EMBL" id="UINC01091324">
    <property type="protein sequence ID" value="SVC43997.1"/>
    <property type="molecule type" value="Genomic_DNA"/>
</dbReference>
<evidence type="ECO:0000256" key="4">
    <source>
        <dbReference type="ARBA" id="ARBA00029955"/>
    </source>
</evidence>
<protein>
    <recommendedName>
        <fullName evidence="1">Intimin</fullName>
    </recommendedName>
    <alternativeName>
        <fullName evidence="4">Attaching and effacing protein</fullName>
    </alternativeName>
</protein>
<evidence type="ECO:0000256" key="3">
    <source>
        <dbReference type="ARBA" id="ARBA00023157"/>
    </source>
</evidence>
<evidence type="ECO:0000256" key="2">
    <source>
        <dbReference type="ARBA" id="ARBA00023026"/>
    </source>
</evidence>
<dbReference type="Pfam" id="PF13540">
    <property type="entry name" value="RCC1_2"/>
    <property type="match status" value="1"/>
</dbReference>
<dbReference type="PRINTS" id="PR00633">
    <property type="entry name" value="RCCNDNSATION"/>
</dbReference>
<gene>
    <name evidence="6" type="ORF">METZ01_LOCUS296851</name>
</gene>
<dbReference type="Pfam" id="PF22359">
    <property type="entry name" value="Big-like"/>
    <property type="match status" value="1"/>
</dbReference>
<dbReference type="SUPFAM" id="SSF50985">
    <property type="entry name" value="RCC1/BLIP-II"/>
    <property type="match status" value="1"/>
</dbReference>
<dbReference type="Pfam" id="PF02368">
    <property type="entry name" value="Big_2"/>
    <property type="match status" value="2"/>
</dbReference>
<dbReference type="InterPro" id="IPR003344">
    <property type="entry name" value="Big_1_dom"/>
</dbReference>
<keyword evidence="2" id="KW-0843">Virulence</keyword>
<dbReference type="Gene3D" id="2.130.10.30">
    <property type="entry name" value="Regulator of chromosome condensation 1/beta-lactamase-inhibitor protein II"/>
    <property type="match status" value="1"/>
</dbReference>
<feature type="non-terminal residue" evidence="6">
    <location>
        <position position="389"/>
    </location>
</feature>
<dbReference type="AlphaFoldDB" id="A0A382M8H3"/>
<dbReference type="InterPro" id="IPR008964">
    <property type="entry name" value="Invasin/intimin_cell_adhesion"/>
</dbReference>
<dbReference type="PANTHER" id="PTHR45982:SF1">
    <property type="entry name" value="REGULATOR OF CHROMOSOME CONDENSATION"/>
    <property type="match status" value="1"/>
</dbReference>
<keyword evidence="3" id="KW-1015">Disulfide bond</keyword>
<dbReference type="GO" id="GO:0005737">
    <property type="term" value="C:cytoplasm"/>
    <property type="evidence" value="ECO:0007669"/>
    <property type="project" value="TreeGrafter"/>
</dbReference>
<dbReference type="InterPro" id="IPR003343">
    <property type="entry name" value="Big_2"/>
</dbReference>
<dbReference type="InterPro" id="IPR054604">
    <property type="entry name" value="SbsC_Big-like"/>
</dbReference>
<dbReference type="SUPFAM" id="SSF49373">
    <property type="entry name" value="Invasin/intimin cell-adhesion fragments"/>
    <property type="match status" value="2"/>
</dbReference>
<evidence type="ECO:0000259" key="5">
    <source>
        <dbReference type="PROSITE" id="PS51127"/>
    </source>
</evidence>
<organism evidence="6">
    <name type="scientific">marine metagenome</name>
    <dbReference type="NCBI Taxonomy" id="408172"/>
    <lineage>
        <taxon>unclassified sequences</taxon>
        <taxon>metagenomes</taxon>
        <taxon>ecological metagenomes</taxon>
    </lineage>
</organism>